<keyword evidence="10" id="KW-1185">Reference proteome</keyword>
<feature type="transmembrane region" description="Helical" evidence="6">
    <location>
        <begin position="330"/>
        <end position="351"/>
    </location>
</feature>
<feature type="transmembrane region" description="Helical" evidence="6">
    <location>
        <begin position="520"/>
        <end position="540"/>
    </location>
</feature>
<feature type="transmembrane region" description="Helical" evidence="6">
    <location>
        <begin position="407"/>
        <end position="426"/>
    </location>
</feature>
<feature type="transmembrane region" description="Helical" evidence="6">
    <location>
        <begin position="239"/>
        <end position="261"/>
    </location>
</feature>
<dbReference type="Pfam" id="PF00361">
    <property type="entry name" value="Proton_antipo_M"/>
    <property type="match status" value="1"/>
</dbReference>
<evidence type="ECO:0000256" key="2">
    <source>
        <dbReference type="ARBA" id="ARBA00022692"/>
    </source>
</evidence>
<name>A0ABR6KRQ8_9BACT</name>
<evidence type="ECO:0000313" key="9">
    <source>
        <dbReference type="EMBL" id="MBB4624185.1"/>
    </source>
</evidence>
<feature type="domain" description="NADH-Ubiquinone oxidoreductase (complex I) chain 5 N-terminal" evidence="8">
    <location>
        <begin position="77"/>
        <end position="128"/>
    </location>
</feature>
<keyword evidence="2 5" id="KW-0812">Transmembrane</keyword>
<feature type="transmembrane region" description="Helical" evidence="6">
    <location>
        <begin position="301"/>
        <end position="323"/>
    </location>
</feature>
<feature type="transmembrane region" description="Helical" evidence="6">
    <location>
        <begin position="6"/>
        <end position="24"/>
    </location>
</feature>
<feature type="domain" description="NADH:quinone oxidoreductase/Mrp antiporter transmembrane" evidence="7">
    <location>
        <begin position="145"/>
        <end position="453"/>
    </location>
</feature>
<dbReference type="InterPro" id="IPR001750">
    <property type="entry name" value="ND/Mrp_TM"/>
</dbReference>
<evidence type="ECO:0000256" key="3">
    <source>
        <dbReference type="ARBA" id="ARBA00022989"/>
    </source>
</evidence>
<feature type="transmembrane region" description="Helical" evidence="6">
    <location>
        <begin position="441"/>
        <end position="466"/>
    </location>
</feature>
<feature type="transmembrane region" description="Helical" evidence="6">
    <location>
        <begin position="151"/>
        <end position="169"/>
    </location>
</feature>
<evidence type="ECO:0000256" key="5">
    <source>
        <dbReference type="RuleBase" id="RU000320"/>
    </source>
</evidence>
<feature type="transmembrane region" description="Helical" evidence="6">
    <location>
        <begin position="86"/>
        <end position="112"/>
    </location>
</feature>
<feature type="transmembrane region" description="Helical" evidence="6">
    <location>
        <begin position="622"/>
        <end position="641"/>
    </location>
</feature>
<feature type="transmembrane region" description="Helical" evidence="6">
    <location>
        <begin position="124"/>
        <end position="145"/>
    </location>
</feature>
<proteinExistence type="predicted"/>
<protein>
    <submittedName>
        <fullName evidence="9">NADH-quinone oxidoreductase subunit L</fullName>
    </submittedName>
</protein>
<dbReference type="InterPro" id="IPR003945">
    <property type="entry name" value="NU5C-like"/>
</dbReference>
<sequence>MNNYELYTGLILLLPLAGFITLSLTGKRFTPRGAGILATLLLVLTALLSWVVAYGYFFEFGKQAGIYQPCRLIDFEWLPFTDTLSINMGITLTPIIAMMLIVISTVSLLVHLYSTGYMKGEERLGSYFAYLQLFTFSMLGLVMAFNIFQIYFFWELVGVSSFLLIGFYFKLPAAIAAAKKAFIVTRFADLGFLIGILMLGTGAGSFDIEQIISRLTDPGSSYLAAFTDSSFLGFSTLTWALLLVFAGGAGKSAIFPLHVWLPDAMEGPTPVSALIHAATMVVAGVFLVARLFPVYAISAPAALEVIAILSAFTALFAAIIACTQTELKKVLAYSTISQIAYMLLALGVAGWSKEAAEGYTASMFHLFTHAFFKAALFLCAGVIIHIVHSGKLEDMGGLRRSLPITHIAFLLAALSISGCPFLSGFFSKEAILAATWTSHPVLYVVALLTSGLTAFYMFRIYFLVFFNKKATDEKAHEPWQMALPLIVLTIGTVFAGYIPFGELVSADGMPYKLHVSVLSSLLPVSAALIGILTAASFYAVRNDRPTMFAKSLGGFYQWAYHKFYIDTVYLFFAKQVMDKGFGGLFSFIDTHIIQGTLNGLAEGSYSFSVLIKRMQSGRIQTYAFFFLGGVLLMAILLIIQYI</sequence>
<evidence type="ECO:0000313" key="10">
    <source>
        <dbReference type="Proteomes" id="UP000533637"/>
    </source>
</evidence>
<evidence type="ECO:0000256" key="6">
    <source>
        <dbReference type="SAM" id="Phobius"/>
    </source>
</evidence>
<dbReference type="Proteomes" id="UP000533637">
    <property type="component" value="Unassembled WGS sequence"/>
</dbReference>
<evidence type="ECO:0000256" key="1">
    <source>
        <dbReference type="ARBA" id="ARBA00004127"/>
    </source>
</evidence>
<comment type="caution">
    <text evidence="9">The sequence shown here is derived from an EMBL/GenBank/DDBJ whole genome shotgun (WGS) entry which is preliminary data.</text>
</comment>
<dbReference type="NCBIfam" id="TIGR01974">
    <property type="entry name" value="NDH_I_L"/>
    <property type="match status" value="1"/>
</dbReference>
<feature type="transmembrane region" description="Helical" evidence="6">
    <location>
        <begin position="181"/>
        <end position="200"/>
    </location>
</feature>
<dbReference type="PRINTS" id="PR01434">
    <property type="entry name" value="NADHDHGNASE5"/>
</dbReference>
<dbReference type="PANTHER" id="PTHR42829:SF2">
    <property type="entry name" value="NADH-UBIQUINONE OXIDOREDUCTASE CHAIN 5"/>
    <property type="match status" value="1"/>
</dbReference>
<feature type="transmembrane region" description="Helical" evidence="6">
    <location>
        <begin position="273"/>
        <end position="295"/>
    </location>
</feature>
<keyword evidence="4 6" id="KW-0472">Membrane</keyword>
<dbReference type="InterPro" id="IPR001516">
    <property type="entry name" value="Proton_antipo_N"/>
</dbReference>
<dbReference type="NCBIfam" id="NF005141">
    <property type="entry name" value="PRK06590.1"/>
    <property type="match status" value="1"/>
</dbReference>
<feature type="transmembrane region" description="Helical" evidence="6">
    <location>
        <begin position="478"/>
        <end position="500"/>
    </location>
</feature>
<evidence type="ECO:0000259" key="8">
    <source>
        <dbReference type="Pfam" id="PF00662"/>
    </source>
</evidence>
<organism evidence="9 10">
    <name type="scientific">Parabacteroides faecis</name>
    <dbReference type="NCBI Taxonomy" id="1217282"/>
    <lineage>
        <taxon>Bacteria</taxon>
        <taxon>Pseudomonadati</taxon>
        <taxon>Bacteroidota</taxon>
        <taxon>Bacteroidia</taxon>
        <taxon>Bacteroidales</taxon>
        <taxon>Tannerellaceae</taxon>
        <taxon>Parabacteroides</taxon>
    </lineage>
</organism>
<dbReference type="Pfam" id="PF00662">
    <property type="entry name" value="Proton_antipo_N"/>
    <property type="match status" value="1"/>
</dbReference>
<keyword evidence="3 6" id="KW-1133">Transmembrane helix</keyword>
<feature type="transmembrane region" description="Helical" evidence="6">
    <location>
        <begin position="36"/>
        <end position="57"/>
    </location>
</feature>
<dbReference type="PANTHER" id="PTHR42829">
    <property type="entry name" value="NADH-UBIQUINONE OXIDOREDUCTASE CHAIN 5"/>
    <property type="match status" value="1"/>
</dbReference>
<evidence type="ECO:0000259" key="7">
    <source>
        <dbReference type="Pfam" id="PF00361"/>
    </source>
</evidence>
<dbReference type="Gene3D" id="1.20.5.2700">
    <property type="match status" value="1"/>
</dbReference>
<dbReference type="EMBL" id="JACHOC010000009">
    <property type="protein sequence ID" value="MBB4624185.1"/>
    <property type="molecule type" value="Genomic_DNA"/>
</dbReference>
<feature type="transmembrane region" description="Helical" evidence="6">
    <location>
        <begin position="363"/>
        <end position="387"/>
    </location>
</feature>
<accession>A0ABR6KRQ8</accession>
<reference evidence="9 10" key="1">
    <citation type="submission" date="2020-08" db="EMBL/GenBank/DDBJ databases">
        <title>Genomic Encyclopedia of Type Strains, Phase IV (KMG-IV): sequencing the most valuable type-strain genomes for metagenomic binning, comparative biology and taxonomic classification.</title>
        <authorList>
            <person name="Goeker M."/>
        </authorList>
    </citation>
    <scope>NUCLEOTIDE SEQUENCE [LARGE SCALE GENOMIC DNA]</scope>
    <source>
        <strain evidence="9 10">DSM 102983</strain>
    </source>
</reference>
<dbReference type="InterPro" id="IPR018393">
    <property type="entry name" value="NADHpl_OxRdtase_5_subgr"/>
</dbReference>
<gene>
    <name evidence="9" type="ORF">GGQ57_004113</name>
</gene>
<dbReference type="RefSeq" id="WP_183671936.1">
    <property type="nucleotide sequence ID" value="NZ_BMPB01000014.1"/>
</dbReference>
<comment type="subcellular location">
    <subcellularLocation>
        <location evidence="1">Endomembrane system</location>
        <topology evidence="1">Multi-pass membrane protein</topology>
    </subcellularLocation>
    <subcellularLocation>
        <location evidence="5">Membrane</location>
        <topology evidence="5">Multi-pass membrane protein</topology>
    </subcellularLocation>
</comment>
<evidence type="ECO:0000256" key="4">
    <source>
        <dbReference type="ARBA" id="ARBA00023136"/>
    </source>
</evidence>